<protein>
    <submittedName>
        <fullName evidence="1">Uncharacterized protein</fullName>
    </submittedName>
</protein>
<evidence type="ECO:0000313" key="1">
    <source>
        <dbReference type="EMBL" id="EGI78235.1"/>
    </source>
</evidence>
<organism evidence="1 2">
    <name type="scientific">Hylemonella gracilis ATCC 19624</name>
    <dbReference type="NCBI Taxonomy" id="887062"/>
    <lineage>
        <taxon>Bacteria</taxon>
        <taxon>Pseudomonadati</taxon>
        <taxon>Pseudomonadota</taxon>
        <taxon>Betaproteobacteria</taxon>
        <taxon>Burkholderiales</taxon>
        <taxon>Comamonadaceae</taxon>
        <taxon>Hylemonella</taxon>
    </lineage>
</organism>
<gene>
    <name evidence="1" type="ORF">HGR_02103</name>
</gene>
<keyword evidence="2" id="KW-1185">Reference proteome</keyword>
<name>F3KPR0_9BURK</name>
<evidence type="ECO:0000313" key="2">
    <source>
        <dbReference type="Proteomes" id="UP000016368"/>
    </source>
</evidence>
<reference evidence="1 2" key="1">
    <citation type="journal article" date="2011" name="EMBO J.">
        <title>Structural diversity of bacterial flagellar motors.</title>
        <authorList>
            <person name="Chen S."/>
            <person name="Beeby M."/>
            <person name="Murphy G.E."/>
            <person name="Leadbetter J.R."/>
            <person name="Hendrixson D.R."/>
            <person name="Briegel A."/>
            <person name="Li Z."/>
            <person name="Shi J."/>
            <person name="Tocheva E.I."/>
            <person name="Muller A."/>
            <person name="Dobro M.J."/>
            <person name="Jensen G.J."/>
        </authorList>
    </citation>
    <scope>NUCLEOTIDE SEQUENCE [LARGE SCALE GENOMIC DNA]</scope>
    <source>
        <strain evidence="1 2">ATCC 19624</strain>
    </source>
</reference>
<dbReference type="Proteomes" id="UP000016368">
    <property type="component" value="Unassembled WGS sequence"/>
</dbReference>
<sequence length="32" mass="3773">MHVMGKIKPSVIKRQEREVPLTFYRTRPGMSV</sequence>
<proteinExistence type="predicted"/>
<dbReference type="AlphaFoldDB" id="F3KPR0"/>
<comment type="caution">
    <text evidence="1">The sequence shown here is derived from an EMBL/GenBank/DDBJ whole genome shotgun (WGS) entry which is preliminary data.</text>
</comment>
<dbReference type="STRING" id="887062.HGR_02103"/>
<dbReference type="EMBL" id="AEGR01000026">
    <property type="protein sequence ID" value="EGI78235.1"/>
    <property type="molecule type" value="Genomic_DNA"/>
</dbReference>
<accession>F3KPR0</accession>